<accession>U7Q9Q5</accession>
<evidence type="ECO:0000313" key="10">
    <source>
        <dbReference type="Proteomes" id="UP000017127"/>
    </source>
</evidence>
<evidence type="ECO:0000259" key="8">
    <source>
        <dbReference type="Pfam" id="PF26002"/>
    </source>
</evidence>
<dbReference type="SUPFAM" id="SSF111369">
    <property type="entry name" value="HlyD-like secretion proteins"/>
    <property type="match status" value="2"/>
</dbReference>
<dbReference type="PANTHER" id="PTHR30386:SF26">
    <property type="entry name" value="TRANSPORT PROTEIN COMB"/>
    <property type="match status" value="1"/>
</dbReference>
<evidence type="ECO:0000256" key="6">
    <source>
        <dbReference type="SAM" id="Coils"/>
    </source>
</evidence>
<dbReference type="RefSeq" id="WP_023069192.1">
    <property type="nucleotide sequence ID" value="NZ_AUZM01000091.1"/>
</dbReference>
<evidence type="ECO:0000256" key="1">
    <source>
        <dbReference type="ARBA" id="ARBA00004167"/>
    </source>
</evidence>
<dbReference type="Gene3D" id="2.40.30.170">
    <property type="match status" value="1"/>
</dbReference>
<proteinExistence type="inferred from homology"/>
<feature type="coiled-coil region" evidence="6">
    <location>
        <begin position="332"/>
        <end position="398"/>
    </location>
</feature>
<sequence>MSFNISPRFSAKLTRKSDSQCEDKQDYLYDLNFSQENIEEAHSIHGGVTTSLPLSPPISDGASPFAPKDKESEKTASNSGNWSIALQSVLDQPPASFPMQLFWGGAVFCIAFATWAHLGTVDEVGNARGKLIPQGNVYKVHPVEMGKIATLAVKEGDTVKAGEVIAELDSQLALAEIERLQHQLNSFQIEQTQKQGLLERTHLEKQSLSAISAAQIQTHEAEIERVKTQIRGTERVLSQLQLQAESAQARVENIQPLPTQADELLEKLYADKAASVKRVERLKPLVEEGAISQELLFQAEQSLRDRERAIVQAQLSEKNSTKEQVFQAQQMLRERQQMITQNEGELQQLQAEVNRLYVELEQKQSEAEAIQIEADQKIQQIELDMMQFQAQIKETKSLLITAKMKLDERFVYAPVDGYISTLNVSNVGEVVQPGQNIAEILPENTPLVLSASLPNQEAGFIKVGMPVKVKFDAYPYQDYGVIEGTVTSISPDTKSAENQEPVYQLEVELEQDSIIENQEEIQFKPGQTASADIIIRQRRVADVILEPLQKFQTTGLEL</sequence>
<feature type="domain" description="AprE-like beta-barrel" evidence="8">
    <location>
        <begin position="447"/>
        <end position="534"/>
    </location>
</feature>
<dbReference type="InterPro" id="IPR058982">
    <property type="entry name" value="Beta-barrel_AprE"/>
</dbReference>
<keyword evidence="6" id="KW-0175">Coiled coil</keyword>
<dbReference type="EMBL" id="AUZM01000091">
    <property type="protein sequence ID" value="ERT04554.1"/>
    <property type="molecule type" value="Genomic_DNA"/>
</dbReference>
<feature type="coiled-coil region" evidence="6">
    <location>
        <begin position="216"/>
        <end position="250"/>
    </location>
</feature>
<comment type="subcellular location">
    <subcellularLocation>
        <location evidence="1">Membrane</location>
        <topology evidence="1">Single-pass membrane protein</topology>
    </subcellularLocation>
</comment>
<name>U7Q9Q5_9CYAN</name>
<evidence type="ECO:0000256" key="3">
    <source>
        <dbReference type="ARBA" id="ARBA00022692"/>
    </source>
</evidence>
<reference evidence="9 10" key="1">
    <citation type="journal article" date="2013" name="Front. Microbiol.">
        <title>Comparative genomic analyses of the cyanobacterium, Lyngbya aestuarii BL J, a powerful hydrogen producer.</title>
        <authorList>
            <person name="Kothari A."/>
            <person name="Vaughn M."/>
            <person name="Garcia-Pichel F."/>
        </authorList>
    </citation>
    <scope>NUCLEOTIDE SEQUENCE [LARGE SCALE GENOMIC DNA]</scope>
    <source>
        <strain evidence="9 10">BL J</strain>
    </source>
</reference>
<keyword evidence="3" id="KW-0812">Transmembrane</keyword>
<evidence type="ECO:0000256" key="5">
    <source>
        <dbReference type="ARBA" id="ARBA00023136"/>
    </source>
</evidence>
<dbReference type="InterPro" id="IPR050739">
    <property type="entry name" value="MFP"/>
</dbReference>
<comment type="caution">
    <text evidence="9">The sequence shown here is derived from an EMBL/GenBank/DDBJ whole genome shotgun (WGS) entry which is preliminary data.</text>
</comment>
<evidence type="ECO:0000256" key="2">
    <source>
        <dbReference type="ARBA" id="ARBA00009477"/>
    </source>
</evidence>
<evidence type="ECO:0000313" key="9">
    <source>
        <dbReference type="EMBL" id="ERT04554.1"/>
    </source>
</evidence>
<organism evidence="9 10">
    <name type="scientific">Lyngbya aestuarii BL J</name>
    <dbReference type="NCBI Taxonomy" id="1348334"/>
    <lineage>
        <taxon>Bacteria</taxon>
        <taxon>Bacillati</taxon>
        <taxon>Cyanobacteriota</taxon>
        <taxon>Cyanophyceae</taxon>
        <taxon>Oscillatoriophycideae</taxon>
        <taxon>Oscillatoriales</taxon>
        <taxon>Microcoleaceae</taxon>
        <taxon>Lyngbya</taxon>
    </lineage>
</organism>
<dbReference type="GO" id="GO:0016020">
    <property type="term" value="C:membrane"/>
    <property type="evidence" value="ECO:0007669"/>
    <property type="project" value="UniProtKB-SubCell"/>
</dbReference>
<dbReference type="Gene3D" id="2.40.50.100">
    <property type="match status" value="2"/>
</dbReference>
<protein>
    <submittedName>
        <fullName evidence="9">Type I secretion membrane fusion, HlyD family protein</fullName>
    </submittedName>
</protein>
<dbReference type="PRINTS" id="PR01490">
    <property type="entry name" value="RTXTOXIND"/>
</dbReference>
<gene>
    <name evidence="9" type="ORF">M595_5497</name>
</gene>
<dbReference type="PANTHER" id="PTHR30386">
    <property type="entry name" value="MEMBRANE FUSION SUBUNIT OF EMRAB-TOLC MULTIDRUG EFFLUX PUMP"/>
    <property type="match status" value="1"/>
</dbReference>
<evidence type="ECO:0000256" key="4">
    <source>
        <dbReference type="ARBA" id="ARBA00022989"/>
    </source>
</evidence>
<keyword evidence="5" id="KW-0472">Membrane</keyword>
<keyword evidence="10" id="KW-1185">Reference proteome</keyword>
<dbReference type="PATRIC" id="fig|1348334.3.peg.5284"/>
<dbReference type="Proteomes" id="UP000017127">
    <property type="component" value="Unassembled WGS sequence"/>
</dbReference>
<evidence type="ECO:0000256" key="7">
    <source>
        <dbReference type="SAM" id="MobiDB-lite"/>
    </source>
</evidence>
<keyword evidence="4" id="KW-1133">Transmembrane helix</keyword>
<comment type="similarity">
    <text evidence="2">Belongs to the membrane fusion protein (MFP) (TC 8.A.1) family.</text>
</comment>
<dbReference type="AlphaFoldDB" id="U7Q9Q5"/>
<dbReference type="Pfam" id="PF26002">
    <property type="entry name" value="Beta-barrel_AprE"/>
    <property type="match status" value="1"/>
</dbReference>
<feature type="region of interest" description="Disordered" evidence="7">
    <location>
        <begin position="56"/>
        <end position="78"/>
    </location>
</feature>